<protein>
    <submittedName>
        <fullName evidence="1">Uncharacterized protein</fullName>
    </submittedName>
</protein>
<organism evidence="1">
    <name type="scientific">Triticum aestivum</name>
    <name type="common">Wheat</name>
    <dbReference type="NCBI Taxonomy" id="4565"/>
    <lineage>
        <taxon>Eukaryota</taxon>
        <taxon>Viridiplantae</taxon>
        <taxon>Streptophyta</taxon>
        <taxon>Embryophyta</taxon>
        <taxon>Tracheophyta</taxon>
        <taxon>Spermatophyta</taxon>
        <taxon>Magnoliopsida</taxon>
        <taxon>Liliopsida</taxon>
        <taxon>Poales</taxon>
        <taxon>Poaceae</taxon>
        <taxon>BOP clade</taxon>
        <taxon>Pooideae</taxon>
        <taxon>Triticodae</taxon>
        <taxon>Triticeae</taxon>
        <taxon>Triticinae</taxon>
        <taxon>Triticum</taxon>
    </lineage>
</organism>
<dbReference type="Gramene" id="TraesCLE_scaffold_016356_01G000100.1">
    <property type="protein sequence ID" value="TraesCLE_scaffold_016356_01G000100.1"/>
    <property type="gene ID" value="TraesCLE_scaffold_016356_01G000100"/>
</dbReference>
<accession>A0A3B6INC5</accession>
<proteinExistence type="predicted"/>
<sequence>MEKLQGVGLKPWMDVFGMRIADGEEAPNLAAGKDEVKLHASSSYPSSACCCWKQVQYHIISSTSAH</sequence>
<reference evidence="1" key="2">
    <citation type="submission" date="2018-10" db="UniProtKB">
        <authorList>
            <consortium name="EnsemblPlants"/>
        </authorList>
    </citation>
    <scope>IDENTIFICATION</scope>
</reference>
<evidence type="ECO:0000313" key="1">
    <source>
        <dbReference type="EnsemblPlants" id="TraesCS4B02G102100.1"/>
    </source>
</evidence>
<dbReference type="OrthoDB" id="10308198at2759"/>
<dbReference type="Gramene" id="TraesCAD_scaffold_031212_01G000100.1">
    <property type="protein sequence ID" value="TraesCAD_scaffold_031212_01G000100.1"/>
    <property type="gene ID" value="TraesCAD_scaffold_031212_01G000100"/>
</dbReference>
<name>A0A3B6INC5_WHEAT</name>
<dbReference type="EnsemblPlants" id="TraesCS4B02G102100.1">
    <property type="protein sequence ID" value="TraesCS4B02G102100.1"/>
    <property type="gene ID" value="TraesCS4B02G102100"/>
</dbReference>
<dbReference type="AlphaFoldDB" id="A0A3B6INC5"/>
<reference evidence="1" key="1">
    <citation type="submission" date="2018-08" db="EMBL/GenBank/DDBJ databases">
        <authorList>
            <person name="Rossello M."/>
        </authorList>
    </citation>
    <scope>NUCLEOTIDE SEQUENCE [LARGE SCALE GENOMIC DNA]</scope>
    <source>
        <strain evidence="1">cv. Chinese Spring</strain>
    </source>
</reference>
<dbReference type="Gramene" id="TraesCS4B02G102100.1">
    <property type="protein sequence ID" value="TraesCS4B02G102100.1"/>
    <property type="gene ID" value="TraesCS4B02G102100"/>
</dbReference>
<keyword evidence="2" id="KW-1185">Reference proteome</keyword>
<dbReference type="Gramene" id="TraesWEE_scaffold_002367_01G000100.1">
    <property type="protein sequence ID" value="TraesWEE_scaffold_002367_01G000100.1"/>
    <property type="gene ID" value="TraesWEE_scaffold_002367_01G000100"/>
</dbReference>
<evidence type="ECO:0000313" key="2">
    <source>
        <dbReference type="Proteomes" id="UP000019116"/>
    </source>
</evidence>
<dbReference type="Gramene" id="TraesPARA_EIv1.0_1329970.1">
    <property type="protein sequence ID" value="TraesPARA_EIv1.0_1329970.1.CDS"/>
    <property type="gene ID" value="TraesPARA_EIv1.0_1329970"/>
</dbReference>
<dbReference type="Proteomes" id="UP000019116">
    <property type="component" value="Chromosome 4B"/>
</dbReference>